<evidence type="ECO:0000313" key="2">
    <source>
        <dbReference type="EMBL" id="TLG76500.1"/>
    </source>
</evidence>
<proteinExistence type="predicted"/>
<feature type="domain" description="Ribosomal protein eL8/eL30/eS12/Gadd45" evidence="1">
    <location>
        <begin position="7"/>
        <end position="93"/>
    </location>
</feature>
<sequence length="105" mass="11579">MPNNYEKVFQLLGLAARARKIVSGTDQILLAIRNKDASIVLLSDDVQKVADKKIRQTAESNDIPLYIIGSREELGHAIGKFDRIAVAVVDKGFGKKIKSLLDESE</sequence>
<keyword evidence="3" id="KW-1185">Reference proteome</keyword>
<evidence type="ECO:0000259" key="1">
    <source>
        <dbReference type="Pfam" id="PF01248"/>
    </source>
</evidence>
<dbReference type="AlphaFoldDB" id="A0A5R8QFH1"/>
<reference evidence="2 3" key="1">
    <citation type="submission" date="2019-05" db="EMBL/GenBank/DDBJ databases">
        <title>Culicoidintestinum kansasii gen. nov., sp. nov. from the gastrointestinal tract of the biting midge, Culicoides sonorensis.</title>
        <authorList>
            <person name="Neupane S."/>
            <person name="Ghosh A."/>
            <person name="Gunther S."/>
            <person name="Martin K."/>
            <person name="Zurek L."/>
        </authorList>
    </citation>
    <scope>NUCLEOTIDE SEQUENCE [LARGE SCALE GENOMIC DNA]</scope>
    <source>
        <strain evidence="2 3">CS-1</strain>
    </source>
</reference>
<dbReference type="EMBL" id="VBWP01000002">
    <property type="protein sequence ID" value="TLG76500.1"/>
    <property type="molecule type" value="Genomic_DNA"/>
</dbReference>
<name>A0A5R8QFH1_9FIRM</name>
<dbReference type="Pfam" id="PF01248">
    <property type="entry name" value="Ribosomal_L7Ae"/>
    <property type="match status" value="1"/>
</dbReference>
<comment type="caution">
    <text evidence="2">The sequence shown here is derived from an EMBL/GenBank/DDBJ whole genome shotgun (WGS) entry which is preliminary data.</text>
</comment>
<organism evidence="2 3">
    <name type="scientific">Culicoidibacter larvae</name>
    <dbReference type="NCBI Taxonomy" id="2579976"/>
    <lineage>
        <taxon>Bacteria</taxon>
        <taxon>Bacillati</taxon>
        <taxon>Bacillota</taxon>
        <taxon>Culicoidibacteria</taxon>
        <taxon>Culicoidibacterales</taxon>
        <taxon>Culicoidibacteraceae</taxon>
        <taxon>Culicoidibacter</taxon>
    </lineage>
</organism>
<dbReference type="Gene3D" id="3.30.1330.30">
    <property type="match status" value="1"/>
</dbReference>
<dbReference type="Proteomes" id="UP000306912">
    <property type="component" value="Unassembled WGS sequence"/>
</dbReference>
<dbReference type="SUPFAM" id="SSF55315">
    <property type="entry name" value="L30e-like"/>
    <property type="match status" value="1"/>
</dbReference>
<dbReference type="FunCoup" id="A0A5R8QFH1">
    <property type="interactions" value="47"/>
</dbReference>
<dbReference type="InParanoid" id="A0A5R8QFH1"/>
<gene>
    <name evidence="2" type="ORF">FEZ08_02485</name>
</gene>
<dbReference type="InterPro" id="IPR029064">
    <property type="entry name" value="Ribosomal_eL30-like_sf"/>
</dbReference>
<accession>A0A5R8QFH1</accession>
<protein>
    <recommendedName>
        <fullName evidence="1">Ribosomal protein eL8/eL30/eS12/Gadd45 domain-containing protein</fullName>
    </recommendedName>
</protein>
<dbReference type="OrthoDB" id="9794863at2"/>
<evidence type="ECO:0000313" key="3">
    <source>
        <dbReference type="Proteomes" id="UP000306912"/>
    </source>
</evidence>
<dbReference type="InterPro" id="IPR004038">
    <property type="entry name" value="Ribosomal_eL8/eL30/eS12/Gad45"/>
</dbReference>
<dbReference type="RefSeq" id="WP_138190138.1">
    <property type="nucleotide sequence ID" value="NZ_VBWP01000002.1"/>
</dbReference>